<reference evidence="3 4" key="1">
    <citation type="journal article" date="2016" name="G3 (Bethesda)">
        <title>First Draft Assembly and Annotation of the Genome of a California Endemic Oak Quercus lobata Nee (Fagaceae).</title>
        <authorList>
            <person name="Sork V.L."/>
            <person name="Fitz-Gibbon S.T."/>
            <person name="Puiu D."/>
            <person name="Crepeau M."/>
            <person name="Gugger P.F."/>
            <person name="Sherman R."/>
            <person name="Stevens K."/>
            <person name="Langley C.H."/>
            <person name="Pellegrini M."/>
            <person name="Salzberg S.L."/>
        </authorList>
    </citation>
    <scope>NUCLEOTIDE SEQUENCE [LARGE SCALE GENOMIC DNA]</scope>
    <source>
        <strain evidence="3 4">cv. SW786</strain>
    </source>
</reference>
<name>A0A7N2RBH7_QUELO</name>
<keyword evidence="4" id="KW-1185">Reference proteome</keyword>
<dbReference type="EMBL" id="LRBV02000010">
    <property type="status" value="NOT_ANNOTATED_CDS"/>
    <property type="molecule type" value="Genomic_DNA"/>
</dbReference>
<evidence type="ECO:0000256" key="2">
    <source>
        <dbReference type="SAM" id="Phobius"/>
    </source>
</evidence>
<dbReference type="Gramene" id="QL10p001159:mrna">
    <property type="protein sequence ID" value="QL10p001159:mrna"/>
    <property type="gene ID" value="QL10p001159"/>
</dbReference>
<evidence type="ECO:0000313" key="3">
    <source>
        <dbReference type="EnsemblPlants" id="QL10p001159:mrna"/>
    </source>
</evidence>
<evidence type="ECO:0000313" key="4">
    <source>
        <dbReference type="Proteomes" id="UP000594261"/>
    </source>
</evidence>
<evidence type="ECO:0000256" key="1">
    <source>
        <dbReference type="SAM" id="MobiDB-lite"/>
    </source>
</evidence>
<keyword evidence="2" id="KW-0472">Membrane</keyword>
<dbReference type="EnsemblPlants" id="QL10p001159:mrna">
    <property type="protein sequence ID" value="QL10p001159:mrna"/>
    <property type="gene ID" value="QL10p001159"/>
</dbReference>
<keyword evidence="2" id="KW-0812">Transmembrane</keyword>
<reference evidence="3" key="2">
    <citation type="submission" date="2021-01" db="UniProtKB">
        <authorList>
            <consortium name="EnsemblPlants"/>
        </authorList>
    </citation>
    <scope>IDENTIFICATION</scope>
</reference>
<feature type="compositionally biased region" description="Basic and acidic residues" evidence="1">
    <location>
        <begin position="121"/>
        <end position="131"/>
    </location>
</feature>
<dbReference type="InParanoid" id="A0A7N2RBH7"/>
<feature type="region of interest" description="Disordered" evidence="1">
    <location>
        <begin position="115"/>
        <end position="152"/>
    </location>
</feature>
<feature type="transmembrane region" description="Helical" evidence="2">
    <location>
        <begin position="67"/>
        <end position="86"/>
    </location>
</feature>
<protein>
    <submittedName>
        <fullName evidence="3">Uncharacterized protein</fullName>
    </submittedName>
</protein>
<dbReference type="Proteomes" id="UP000594261">
    <property type="component" value="Chromosome 10"/>
</dbReference>
<feature type="compositionally biased region" description="Pro residues" evidence="1">
    <location>
        <begin position="138"/>
        <end position="152"/>
    </location>
</feature>
<proteinExistence type="predicted"/>
<accession>A0A7N2RBH7</accession>
<organism evidence="3 4">
    <name type="scientific">Quercus lobata</name>
    <name type="common">Valley oak</name>
    <dbReference type="NCBI Taxonomy" id="97700"/>
    <lineage>
        <taxon>Eukaryota</taxon>
        <taxon>Viridiplantae</taxon>
        <taxon>Streptophyta</taxon>
        <taxon>Embryophyta</taxon>
        <taxon>Tracheophyta</taxon>
        <taxon>Spermatophyta</taxon>
        <taxon>Magnoliopsida</taxon>
        <taxon>eudicotyledons</taxon>
        <taxon>Gunneridae</taxon>
        <taxon>Pentapetalae</taxon>
        <taxon>rosids</taxon>
        <taxon>fabids</taxon>
        <taxon>Fagales</taxon>
        <taxon>Fagaceae</taxon>
        <taxon>Quercus</taxon>
    </lineage>
</organism>
<keyword evidence="2" id="KW-1133">Transmembrane helix</keyword>
<sequence length="152" mass="17580">MEKLIYARDGKELYRVVVIKQRKGRPFSWAKLSAKILPQQPPPALGVNYGQIPFLPQGNMRLELKRGLFLAFLVLITLFLSWSLFFTGEKIEKLTYVRDEEKLYEAVIVKQINSPPLPWAKDPHERGLRQELKRKRPQPPSPRRPGNPGPNP</sequence>
<dbReference type="AlphaFoldDB" id="A0A7N2RBH7"/>